<dbReference type="GeneID" id="55642123"/>
<dbReference type="Pfam" id="PF14251">
    <property type="entry name" value="PterinBD-DUF4346"/>
    <property type="match status" value="1"/>
</dbReference>
<dbReference type="NCBIfam" id="TIGR00284">
    <property type="entry name" value="dihydropteroate synthase-like protein"/>
    <property type="match status" value="1"/>
</dbReference>
<dbReference type="InterPro" id="IPR045406">
    <property type="entry name" value="DUF6513"/>
</dbReference>
<dbReference type="EMBL" id="CP049074">
    <property type="protein sequence ID" value="QKR00533.1"/>
    <property type="molecule type" value="Genomic_DNA"/>
</dbReference>
<dbReference type="Proteomes" id="UP000509301">
    <property type="component" value="Chromosome"/>
</dbReference>
<dbReference type="InterPro" id="IPR011005">
    <property type="entry name" value="Dihydropteroate_synth-like_sf"/>
</dbReference>
<dbReference type="RefSeq" id="WP_174631613.1">
    <property type="nucleotide sequence ID" value="NZ_CP049074.1"/>
</dbReference>
<evidence type="ECO:0000259" key="1">
    <source>
        <dbReference type="PROSITE" id="PS50972"/>
    </source>
</evidence>
<dbReference type="InterPro" id="IPR025595">
    <property type="entry name" value="PterinBD-DUF4346"/>
</dbReference>
<gene>
    <name evidence="2" type="ORF">GWK48_09225</name>
</gene>
<proteinExistence type="predicted"/>
<organism evidence="2 3">
    <name type="scientific">Metallosphaera tengchongensis</name>
    <dbReference type="NCBI Taxonomy" id="1532350"/>
    <lineage>
        <taxon>Archaea</taxon>
        <taxon>Thermoproteota</taxon>
        <taxon>Thermoprotei</taxon>
        <taxon>Sulfolobales</taxon>
        <taxon>Sulfolobaceae</taxon>
        <taxon>Metallosphaera</taxon>
    </lineage>
</organism>
<dbReference type="KEGG" id="mten:GWK48_09225"/>
<accession>A0A6N0NXD9</accession>
<keyword evidence="3" id="KW-1185">Reference proteome</keyword>
<name>A0A6N0NXD9_9CREN</name>
<protein>
    <submittedName>
        <fullName evidence="2">Dihydropteroate synthase-like protein</fullName>
    </submittedName>
</protein>
<dbReference type="OrthoDB" id="70327at2157"/>
<dbReference type="InterPro" id="IPR000489">
    <property type="entry name" value="Pterin-binding_dom"/>
</dbReference>
<dbReference type="SUPFAM" id="SSF51717">
    <property type="entry name" value="Dihydropteroate synthetase-like"/>
    <property type="match status" value="1"/>
</dbReference>
<dbReference type="AlphaFoldDB" id="A0A6N0NXD9"/>
<evidence type="ECO:0000313" key="2">
    <source>
        <dbReference type="EMBL" id="QKR00533.1"/>
    </source>
</evidence>
<dbReference type="Pfam" id="PF20123">
    <property type="entry name" value="DUF6513"/>
    <property type="match status" value="1"/>
</dbReference>
<dbReference type="GO" id="GO:0042558">
    <property type="term" value="P:pteridine-containing compound metabolic process"/>
    <property type="evidence" value="ECO:0007669"/>
    <property type="project" value="InterPro"/>
</dbReference>
<feature type="domain" description="Pterin-binding" evidence="1">
    <location>
        <begin position="137"/>
        <end position="367"/>
    </location>
</feature>
<evidence type="ECO:0000313" key="3">
    <source>
        <dbReference type="Proteomes" id="UP000509301"/>
    </source>
</evidence>
<sequence length="499" mass="55251">MKFLLITGRLARPILEEAVKDLKEKVTVLALDYPVASLMSVTYILEKMKQLRGKVLGYDFIVLPGLVYGDASAIEREFGVKTVKGSENAWDVPRVIDALERGVKLSTVYPADKVLSDVARYDVYEDLRRIEEKGNYAFDVGFKVPVRPPPFRILLELNPSSTLEKWIADVERSKKFVDGVVVGFPVGFSDLDEVRRRVRKIGEMVNTIGIDSDSPSVLREGVRSGANLVFNLNETNIDELTDIRDGPAFVVAPFSTEDRGNLTVALVERARSKGFSKLIADPVLSPPLMGMTDSLGYYLQLREKLKDVPLLMGVLNVSELIDVDSHGVNGLMAAIGAELGVSIFLTMEKGKTKWSPWELREASTMVSLAMTRGKTPTNSGKDLLVIKDKRRTRQALPIGDRIRAEKIEPSMDSSGFAHIVVNDRRILVSFSGSKDLLVEGEDGLAVGRTLLKHIENISKDHALYLGYELAKAEIACLLDKEYVQDKPLLRRIGVESGSS</sequence>
<dbReference type="PROSITE" id="PS50972">
    <property type="entry name" value="PTERIN_BINDING"/>
    <property type="match status" value="1"/>
</dbReference>
<dbReference type="InterPro" id="IPR005236">
    <property type="entry name" value="Dihydropt_synth"/>
</dbReference>
<reference evidence="2 3" key="1">
    <citation type="submission" date="2020-02" db="EMBL/GenBank/DDBJ databases">
        <title>Comparative genome analysis reveals the metabolism and evolution of the thermophilic archaeal genus Metallosphaera.</title>
        <authorList>
            <person name="Jiang C."/>
        </authorList>
    </citation>
    <scope>NUCLEOTIDE SEQUENCE [LARGE SCALE GENOMIC DNA]</scope>
    <source>
        <strain evidence="2 3">Ric-A</strain>
    </source>
</reference>